<proteinExistence type="predicted"/>
<feature type="compositionally biased region" description="Basic residues" evidence="1">
    <location>
        <begin position="27"/>
        <end position="57"/>
    </location>
</feature>
<evidence type="ECO:0000313" key="2">
    <source>
        <dbReference type="EMBL" id="CAG7730581.1"/>
    </source>
</evidence>
<evidence type="ECO:0000256" key="1">
    <source>
        <dbReference type="SAM" id="MobiDB-lite"/>
    </source>
</evidence>
<name>A0A8J2PB75_9HEXA</name>
<organism evidence="2 3">
    <name type="scientific">Allacma fusca</name>
    <dbReference type="NCBI Taxonomy" id="39272"/>
    <lineage>
        <taxon>Eukaryota</taxon>
        <taxon>Metazoa</taxon>
        <taxon>Ecdysozoa</taxon>
        <taxon>Arthropoda</taxon>
        <taxon>Hexapoda</taxon>
        <taxon>Collembola</taxon>
        <taxon>Symphypleona</taxon>
        <taxon>Sminthuridae</taxon>
        <taxon>Allacma</taxon>
    </lineage>
</organism>
<keyword evidence="3" id="KW-1185">Reference proteome</keyword>
<dbReference type="EMBL" id="CAJVCH010196837">
    <property type="protein sequence ID" value="CAG7730581.1"/>
    <property type="molecule type" value="Genomic_DNA"/>
</dbReference>
<feature type="compositionally biased region" description="Basic and acidic residues" evidence="1">
    <location>
        <begin position="58"/>
        <end position="77"/>
    </location>
</feature>
<sequence length="268" mass="30804">MTGTCAIFWYIYWHQLDWAEKAGNHHHVSTNHRHHHQHRRSQNQSSSHRHNRHPRRQLSHESENAKTVEEFPGRERYHGNLVDGGSYYDRSASSGDEYKDLQWDTRPPNYHRHRSASHSGAQSMLIGDCSLPSNCYTYSKMYPCKKHGTIPPRYSSNYRHHLGPLLTHPNTLNAYSPECQQICPVNSKCHKCNHTHFCSSIYDDDLLVDLDLPLPPPPPIPRDVTCTTTVSGDDFFLDHPASANAATNTPNSQKDRNTLRDHRKTTPV</sequence>
<feature type="region of interest" description="Disordered" evidence="1">
    <location>
        <begin position="27"/>
        <end position="77"/>
    </location>
</feature>
<gene>
    <name evidence="2" type="ORF">AFUS01_LOCUS19212</name>
</gene>
<feature type="compositionally biased region" description="Low complexity" evidence="1">
    <location>
        <begin position="240"/>
        <end position="252"/>
    </location>
</feature>
<dbReference type="Proteomes" id="UP000708208">
    <property type="component" value="Unassembled WGS sequence"/>
</dbReference>
<protein>
    <submittedName>
        <fullName evidence="2">Uncharacterized protein</fullName>
    </submittedName>
</protein>
<reference evidence="2" key="1">
    <citation type="submission" date="2021-06" db="EMBL/GenBank/DDBJ databases">
        <authorList>
            <person name="Hodson N. C."/>
            <person name="Mongue J. A."/>
            <person name="Jaron S. K."/>
        </authorList>
    </citation>
    <scope>NUCLEOTIDE SEQUENCE</scope>
</reference>
<dbReference type="AlphaFoldDB" id="A0A8J2PB75"/>
<evidence type="ECO:0000313" key="3">
    <source>
        <dbReference type="Proteomes" id="UP000708208"/>
    </source>
</evidence>
<feature type="region of interest" description="Disordered" evidence="1">
    <location>
        <begin position="238"/>
        <end position="268"/>
    </location>
</feature>
<accession>A0A8J2PB75</accession>
<comment type="caution">
    <text evidence="2">The sequence shown here is derived from an EMBL/GenBank/DDBJ whole genome shotgun (WGS) entry which is preliminary data.</text>
</comment>